<evidence type="ECO:0000313" key="2">
    <source>
        <dbReference type="Proteomes" id="UP001500657"/>
    </source>
</evidence>
<name>A0ABP3DVY5_9GAMM</name>
<protein>
    <submittedName>
        <fullName evidence="1">Uncharacterized protein</fullName>
    </submittedName>
</protein>
<proteinExistence type="predicted"/>
<dbReference type="Proteomes" id="UP001500657">
    <property type="component" value="Unassembled WGS sequence"/>
</dbReference>
<dbReference type="EMBL" id="BAAAFO010000001">
    <property type="protein sequence ID" value="GAA0244525.1"/>
    <property type="molecule type" value="Genomic_DNA"/>
</dbReference>
<keyword evidence="2" id="KW-1185">Reference proteome</keyword>
<evidence type="ECO:0000313" key="1">
    <source>
        <dbReference type="EMBL" id="GAA0244525.1"/>
    </source>
</evidence>
<accession>A0ABP3DVY5</accession>
<organism evidence="1 2">
    <name type="scientific">Rhodanobacter caeni</name>
    <dbReference type="NCBI Taxonomy" id="657654"/>
    <lineage>
        <taxon>Bacteria</taxon>
        <taxon>Pseudomonadati</taxon>
        <taxon>Pseudomonadota</taxon>
        <taxon>Gammaproteobacteria</taxon>
        <taxon>Lysobacterales</taxon>
        <taxon>Rhodanobacteraceae</taxon>
        <taxon>Rhodanobacter</taxon>
    </lineage>
</organism>
<sequence length="150" mass="15893">MDTKKVTGVAGAAAAASAAAMFIPGGFIVGPVVAAITSALAASQRELEDAEGKPIESLRETAARQQIVMDLQAHHARVAQEMSIAQRISSSREVEIEEYYDFSGKGSAGVKTQEKDIALGLSGEGRKVTKRVIKFKGWESDKEVDVSELG</sequence>
<reference evidence="2" key="1">
    <citation type="journal article" date="2019" name="Int. J. Syst. Evol. Microbiol.">
        <title>The Global Catalogue of Microorganisms (GCM) 10K type strain sequencing project: providing services to taxonomists for standard genome sequencing and annotation.</title>
        <authorList>
            <consortium name="The Broad Institute Genomics Platform"/>
            <consortium name="The Broad Institute Genome Sequencing Center for Infectious Disease"/>
            <person name="Wu L."/>
            <person name="Ma J."/>
        </authorList>
    </citation>
    <scope>NUCLEOTIDE SEQUENCE [LARGE SCALE GENOMIC DNA]</scope>
    <source>
        <strain evidence="2">JCM 16242</strain>
    </source>
</reference>
<gene>
    <name evidence="1" type="ORF">GCM10009126_07750</name>
</gene>
<comment type="caution">
    <text evidence="1">The sequence shown here is derived from an EMBL/GenBank/DDBJ whole genome shotgun (WGS) entry which is preliminary data.</text>
</comment>
<dbReference type="RefSeq" id="WP_343880349.1">
    <property type="nucleotide sequence ID" value="NZ_BAAAFO010000001.1"/>
</dbReference>